<dbReference type="Proteomes" id="UP000006643">
    <property type="component" value="Unassembled WGS sequence"/>
</dbReference>
<name>D0NZ42_PHYIT</name>
<dbReference type="eggNOG" id="ENOG502RH29">
    <property type="taxonomic scope" value="Eukaryota"/>
</dbReference>
<dbReference type="AlphaFoldDB" id="D0NZ42"/>
<gene>
    <name evidence="3" type="ORF">PITG_18733</name>
</gene>
<evidence type="ECO:0000313" key="4">
    <source>
        <dbReference type="Proteomes" id="UP000006643"/>
    </source>
</evidence>
<keyword evidence="4" id="KW-1185">Reference proteome</keyword>
<dbReference type="OMA" id="NDIQASH"/>
<evidence type="ECO:0000259" key="2">
    <source>
        <dbReference type="Pfam" id="PF20681"/>
    </source>
</evidence>
<dbReference type="InterPro" id="IPR049203">
    <property type="entry name" value="DUF6818"/>
</dbReference>
<feature type="domain" description="DUF6818" evidence="2">
    <location>
        <begin position="42"/>
        <end position="78"/>
    </location>
</feature>
<evidence type="ECO:0000313" key="3">
    <source>
        <dbReference type="EMBL" id="EEY68829.1"/>
    </source>
</evidence>
<dbReference type="OrthoDB" id="128122at2759"/>
<dbReference type="VEuPathDB" id="FungiDB:PITG_18733"/>
<evidence type="ECO:0000256" key="1">
    <source>
        <dbReference type="SAM" id="MobiDB-lite"/>
    </source>
</evidence>
<protein>
    <recommendedName>
        <fullName evidence="2">DUF6818 domain-containing protein</fullName>
    </recommendedName>
</protein>
<dbReference type="HOGENOM" id="CLU_1163083_0_0_1"/>
<dbReference type="EMBL" id="DS028193">
    <property type="protein sequence ID" value="EEY68829.1"/>
    <property type="molecule type" value="Genomic_DNA"/>
</dbReference>
<proteinExistence type="predicted"/>
<dbReference type="Pfam" id="PF20681">
    <property type="entry name" value="DUF6818"/>
    <property type="match status" value="1"/>
</dbReference>
<organism evidence="3 4">
    <name type="scientific">Phytophthora infestans (strain T30-4)</name>
    <name type="common">Potato late blight agent</name>
    <dbReference type="NCBI Taxonomy" id="403677"/>
    <lineage>
        <taxon>Eukaryota</taxon>
        <taxon>Sar</taxon>
        <taxon>Stramenopiles</taxon>
        <taxon>Oomycota</taxon>
        <taxon>Peronosporomycetes</taxon>
        <taxon>Peronosporales</taxon>
        <taxon>Peronosporaceae</taxon>
        <taxon>Phytophthora</taxon>
    </lineage>
</organism>
<dbReference type="KEGG" id="pif:PITG_18733"/>
<dbReference type="InParanoid" id="D0NZ42"/>
<feature type="region of interest" description="Disordered" evidence="1">
    <location>
        <begin position="1"/>
        <end position="26"/>
    </location>
</feature>
<sequence length="239" mass="26661">MIRDAASSMIKASIRTKRRSDAENAQPNAKFGMLNIVEDILPFGSEQWQTVAQFNTNIPTGWTERDGESLKRKFQKLDQPQVMMYVPMMSGGQSVFKSTLDDDCLKGAGMLCGTVASGSKNSPTPNTTPTTQINMQFASSTPLQAASRVIENVESDLRSDNCSADPVSPMVTILMAMEECHDAREAQYRRERKIYQRQRDERESRSQQMMMLLLARLVGGSADLLLQLNNNDDEDKPVA</sequence>
<dbReference type="GeneID" id="9477272"/>
<accession>D0NZ42</accession>
<reference evidence="4" key="1">
    <citation type="journal article" date="2009" name="Nature">
        <title>Genome sequence and analysis of the Irish potato famine pathogen Phytophthora infestans.</title>
        <authorList>
            <consortium name="The Broad Institute Genome Sequencing Platform"/>
            <person name="Haas B.J."/>
            <person name="Kamoun S."/>
            <person name="Zody M.C."/>
            <person name="Jiang R.H."/>
            <person name="Handsaker R.E."/>
            <person name="Cano L.M."/>
            <person name="Grabherr M."/>
            <person name="Kodira C.D."/>
            <person name="Raffaele S."/>
            <person name="Torto-Alalibo T."/>
            <person name="Bozkurt T.O."/>
            <person name="Ah-Fong A.M."/>
            <person name="Alvarado L."/>
            <person name="Anderson V.L."/>
            <person name="Armstrong M.R."/>
            <person name="Avrova A."/>
            <person name="Baxter L."/>
            <person name="Beynon J."/>
            <person name="Boevink P.C."/>
            <person name="Bollmann S.R."/>
            <person name="Bos J.I."/>
            <person name="Bulone V."/>
            <person name="Cai G."/>
            <person name="Cakir C."/>
            <person name="Carrington J.C."/>
            <person name="Chawner M."/>
            <person name="Conti L."/>
            <person name="Costanzo S."/>
            <person name="Ewan R."/>
            <person name="Fahlgren N."/>
            <person name="Fischbach M.A."/>
            <person name="Fugelstad J."/>
            <person name="Gilroy E.M."/>
            <person name="Gnerre S."/>
            <person name="Green P.J."/>
            <person name="Grenville-Briggs L.J."/>
            <person name="Griffith J."/>
            <person name="Grunwald N.J."/>
            <person name="Horn K."/>
            <person name="Horner N.R."/>
            <person name="Hu C.H."/>
            <person name="Huitema E."/>
            <person name="Jeong D.H."/>
            <person name="Jones A.M."/>
            <person name="Jones J.D."/>
            <person name="Jones R.W."/>
            <person name="Karlsson E.K."/>
            <person name="Kunjeti S.G."/>
            <person name="Lamour K."/>
            <person name="Liu Z."/>
            <person name="Ma L."/>
            <person name="Maclean D."/>
            <person name="Chibucos M.C."/>
            <person name="McDonald H."/>
            <person name="McWalters J."/>
            <person name="Meijer H.J."/>
            <person name="Morgan W."/>
            <person name="Morris P.F."/>
            <person name="Munro C.A."/>
            <person name="O'Neill K."/>
            <person name="Ospina-Giraldo M."/>
            <person name="Pinzon A."/>
            <person name="Pritchard L."/>
            <person name="Ramsahoye B."/>
            <person name="Ren Q."/>
            <person name="Restrepo S."/>
            <person name="Roy S."/>
            <person name="Sadanandom A."/>
            <person name="Savidor A."/>
            <person name="Schornack S."/>
            <person name="Schwartz D.C."/>
            <person name="Schumann U.D."/>
            <person name="Schwessinger B."/>
            <person name="Seyer L."/>
            <person name="Sharpe T."/>
            <person name="Silvar C."/>
            <person name="Song J."/>
            <person name="Studholme D.J."/>
            <person name="Sykes S."/>
            <person name="Thines M."/>
            <person name="van de Vondervoort P.J."/>
            <person name="Phuntumart V."/>
            <person name="Wawra S."/>
            <person name="Weide R."/>
            <person name="Win J."/>
            <person name="Young C."/>
            <person name="Zhou S."/>
            <person name="Fry W."/>
            <person name="Meyers B.C."/>
            <person name="van West P."/>
            <person name="Ristaino J."/>
            <person name="Govers F."/>
            <person name="Birch P.R."/>
            <person name="Whisson S.C."/>
            <person name="Judelson H.S."/>
            <person name="Nusbaum C."/>
        </authorList>
    </citation>
    <scope>NUCLEOTIDE SEQUENCE [LARGE SCALE GENOMIC DNA]</scope>
    <source>
        <strain evidence="4">T30-4</strain>
    </source>
</reference>
<dbReference type="RefSeq" id="XP_002997379.1">
    <property type="nucleotide sequence ID" value="XM_002997333.1"/>
</dbReference>